<reference evidence="3" key="2">
    <citation type="journal article" date="2019" name="Int. J. Syst. Evol. Microbiol.">
        <title>Tengunoibacter tsumagoiensis gen. nov., sp. nov., Dictyobacter kobayashii sp. nov., Dictyobacter alpinus sp. nov., and description of Dictyobacteraceae fam. nov. within the order Ktedonobacterales isolated from Tengu-no-mugimeshi, a soil-like granular mass of micro-organisms, and emended descriptions of the genera Ktedonobacter and Dictyobacter.</title>
        <authorList>
            <person name="Wang C."/>
            <person name="Zheng Y."/>
            <person name="Sakai Y."/>
            <person name="Toyoda A."/>
            <person name="Minakuchi Y."/>
            <person name="Abe K."/>
            <person name="Yokota A."/>
            <person name="Yabe S."/>
        </authorList>
    </citation>
    <scope>NUCLEOTIDE SEQUENCE</scope>
    <source>
        <strain evidence="3">Uno11</strain>
    </source>
</reference>
<dbReference type="InterPro" id="IPR025457">
    <property type="entry name" value="DUF4277"/>
</dbReference>
<dbReference type="NCBIfam" id="NF033559">
    <property type="entry name" value="transpos_IS1634"/>
    <property type="match status" value="1"/>
</dbReference>
<dbReference type="RefSeq" id="WP_126549832.1">
    <property type="nucleotide sequence ID" value="NZ_BIFS01000001.1"/>
</dbReference>
<dbReference type="EMBL" id="BIFS01000001">
    <property type="protein sequence ID" value="GCE18266.1"/>
    <property type="molecule type" value="Genomic_DNA"/>
</dbReference>
<dbReference type="InterPro" id="IPR012337">
    <property type="entry name" value="RNaseH-like_sf"/>
</dbReference>
<dbReference type="Proteomes" id="UP000287188">
    <property type="component" value="Unassembled WGS sequence"/>
</dbReference>
<reference evidence="5" key="1">
    <citation type="submission" date="2018-12" db="EMBL/GenBank/DDBJ databases">
        <title>Tengunoibacter tsumagoiensis gen. nov., sp. nov., Dictyobacter kobayashii sp. nov., D. alpinus sp. nov., and D. joshuensis sp. nov. and description of Dictyobacteraceae fam. nov. within the order Ktedonobacterales isolated from Tengu-no-mugimeshi.</title>
        <authorList>
            <person name="Wang C.M."/>
            <person name="Zheng Y."/>
            <person name="Sakai Y."/>
            <person name="Toyoda A."/>
            <person name="Minakuchi Y."/>
            <person name="Abe K."/>
            <person name="Yokota A."/>
            <person name="Yabe S."/>
        </authorList>
    </citation>
    <scope>NUCLEOTIDE SEQUENCE [LARGE SCALE GENOMIC DNA]</scope>
    <source>
        <strain evidence="5">Uno11</strain>
    </source>
</reference>
<dbReference type="PANTHER" id="PTHR34614">
    <property type="match status" value="1"/>
</dbReference>
<dbReference type="GO" id="GO:0004803">
    <property type="term" value="F:transposase activity"/>
    <property type="evidence" value="ECO:0007669"/>
    <property type="project" value="InterPro"/>
</dbReference>
<dbReference type="SUPFAM" id="SSF53098">
    <property type="entry name" value="Ribonuclease H-like"/>
    <property type="match status" value="1"/>
</dbReference>
<evidence type="ECO:0000313" key="4">
    <source>
        <dbReference type="EMBL" id="GCE24420.1"/>
    </source>
</evidence>
<dbReference type="GO" id="GO:0006313">
    <property type="term" value="P:DNA transposition"/>
    <property type="evidence" value="ECO:0007669"/>
    <property type="project" value="InterPro"/>
</dbReference>
<evidence type="ECO:0000259" key="1">
    <source>
        <dbReference type="Pfam" id="PF01609"/>
    </source>
</evidence>
<dbReference type="EMBL" id="BIFS01000002">
    <property type="protein sequence ID" value="GCE24420.1"/>
    <property type="molecule type" value="Genomic_DNA"/>
</dbReference>
<keyword evidence="5" id="KW-1185">Reference proteome</keyword>
<dbReference type="AlphaFoldDB" id="A0A402AGP4"/>
<evidence type="ECO:0000259" key="2">
    <source>
        <dbReference type="Pfam" id="PF14104"/>
    </source>
</evidence>
<evidence type="ECO:0000313" key="5">
    <source>
        <dbReference type="Proteomes" id="UP000287188"/>
    </source>
</evidence>
<gene>
    <name evidence="3" type="ORF">KDK_20660</name>
    <name evidence="4" type="ORF">KDK_82200</name>
</gene>
<sequence length="546" mass="61345">MQRAEEYQNERLDHLGIVAGVCQEIGLAAWLDALEPNQQRVVSYGTATVAMILNGLGFANRQLYLVPQFFENKPVAHLLGAGISADMLNDDCLGRTLDWLYEQDVTTVFAGIAHQARQCFGVKARHLHVDTTSFSVNGAYETEQENEHVIAITHGYSRDHREDLKQWMLALATTHQGDIPLFLQPLSGNSSDKESLVKVIAELHAQLRQKEPEEKPIYVADSGLYSTANVLQLNQAGVGWVSRVPETSKEAKAAVIQAEDAWQLSADGTRSMVVQQMDLSQGPERWIVVRSADGVKRALQTARKQADKQVDVWTKKLWHVSTKSFACREDAQQAWEQSLKGLPEWLEASVELKSQAVFEGRGRPARDAEPSGLRWSVTSQVILNEAKLLAYAQRKACFIIATNIVDEADLSNEEVISLYLEQGSVERGFRFLKDPLFLASSVFVKKPERIVALSLIMVLALLVYRLAEHRLREQLQASGQTIPNQVNKPTARPTMRWVFQCFEGIELLQIRTGTRTESVVLRLQPLHHKILSLLGPAYQQFYFFSD</sequence>
<evidence type="ECO:0000313" key="3">
    <source>
        <dbReference type="EMBL" id="GCE18266.1"/>
    </source>
</evidence>
<organism evidence="3 5">
    <name type="scientific">Dictyobacter kobayashii</name>
    <dbReference type="NCBI Taxonomy" id="2014872"/>
    <lineage>
        <taxon>Bacteria</taxon>
        <taxon>Bacillati</taxon>
        <taxon>Chloroflexota</taxon>
        <taxon>Ktedonobacteria</taxon>
        <taxon>Ktedonobacterales</taxon>
        <taxon>Dictyobacteraceae</taxon>
        <taxon>Dictyobacter</taxon>
    </lineage>
</organism>
<comment type="caution">
    <text evidence="3">The sequence shown here is derived from an EMBL/GenBank/DDBJ whole genome shotgun (WGS) entry which is preliminary data.</text>
</comment>
<dbReference type="InterPro" id="IPR002559">
    <property type="entry name" value="Transposase_11"/>
</dbReference>
<dbReference type="PANTHER" id="PTHR34614:SF2">
    <property type="entry name" value="TRANSPOSASE IS4-LIKE DOMAIN-CONTAINING PROTEIN"/>
    <property type="match status" value="1"/>
</dbReference>
<feature type="domain" description="DUF4277" evidence="2">
    <location>
        <begin position="8"/>
        <end position="113"/>
    </location>
</feature>
<dbReference type="Pfam" id="PF14104">
    <property type="entry name" value="DUF4277"/>
    <property type="match status" value="1"/>
</dbReference>
<accession>A0A402AGP4</accession>
<dbReference type="GO" id="GO:0003677">
    <property type="term" value="F:DNA binding"/>
    <property type="evidence" value="ECO:0007669"/>
    <property type="project" value="InterPro"/>
</dbReference>
<dbReference type="OrthoDB" id="148767at2"/>
<feature type="domain" description="Transposase IS4-like" evidence="1">
    <location>
        <begin position="125"/>
        <end position="462"/>
    </location>
</feature>
<dbReference type="Pfam" id="PF01609">
    <property type="entry name" value="DDE_Tnp_1"/>
    <property type="match status" value="1"/>
</dbReference>
<protein>
    <submittedName>
        <fullName evidence="3">IS4 family transposase</fullName>
    </submittedName>
</protein>
<name>A0A402AGP4_9CHLR</name>
<proteinExistence type="predicted"/>
<dbReference type="InterPro" id="IPR047654">
    <property type="entry name" value="IS1634_transpos"/>
</dbReference>